<proteinExistence type="inferred from homology"/>
<feature type="domain" description="Thioredoxin" evidence="6">
    <location>
        <begin position="20"/>
        <end position="195"/>
    </location>
</feature>
<accession>A0A495AX65</accession>
<dbReference type="CDD" id="cd02968">
    <property type="entry name" value="SCO"/>
    <property type="match status" value="1"/>
</dbReference>
<dbReference type="InterPro" id="IPR036249">
    <property type="entry name" value="Thioredoxin-like_sf"/>
</dbReference>
<dbReference type="FunFam" id="3.40.30.10:FF:000013">
    <property type="entry name" value="Blast:Protein SCO1 homolog, mitochondrial"/>
    <property type="match status" value="1"/>
</dbReference>
<dbReference type="PANTHER" id="PTHR12151:SF25">
    <property type="entry name" value="LINALOOL DEHYDRATASE_ISOMERASE DOMAIN-CONTAINING PROTEIN"/>
    <property type="match status" value="1"/>
</dbReference>
<evidence type="ECO:0000256" key="2">
    <source>
        <dbReference type="ARBA" id="ARBA00023008"/>
    </source>
</evidence>
<dbReference type="PROSITE" id="PS51257">
    <property type="entry name" value="PROKAR_LIPOPROTEIN"/>
    <property type="match status" value="1"/>
</dbReference>
<evidence type="ECO:0000259" key="6">
    <source>
        <dbReference type="PROSITE" id="PS51352"/>
    </source>
</evidence>
<comment type="caution">
    <text evidence="7">The sequence shown here is derived from an EMBL/GenBank/DDBJ whole genome shotgun (WGS) entry which is preliminary data.</text>
</comment>
<dbReference type="Proteomes" id="UP000279384">
    <property type="component" value="Unassembled WGS sequence"/>
</dbReference>
<sequence length="195" mass="20593">MPLLVRLLLLVALMTGLAACDGAPPPPAFKGTDISGASFGQSFTLTGHDGKRHSLDEFKGKVVALFFGYTHCPDVCPTTMLEFAQAAKQLGADGDRLQVLFVSVDSQRDTPPVLAGYIPHFDPRFLGLTGSEAEVAAVAGNFKVVAQRQPAAGGGYSVDHSAGSYLFDREGKLRVYLPYATPASDIAHDVKALLG</sequence>
<dbReference type="PANTHER" id="PTHR12151">
    <property type="entry name" value="ELECTRON TRANSPORT PROTIN SCO1/SENC FAMILY MEMBER"/>
    <property type="match status" value="1"/>
</dbReference>
<dbReference type="AlphaFoldDB" id="A0A495AX65"/>
<feature type="chain" id="PRO_5019752569" evidence="5">
    <location>
        <begin position="19"/>
        <end position="195"/>
    </location>
</feature>
<evidence type="ECO:0000256" key="4">
    <source>
        <dbReference type="PIRSR" id="PIRSR603782-2"/>
    </source>
</evidence>
<name>A0A495AX65_VOGIN</name>
<keyword evidence="4" id="KW-1015">Disulfide bond</keyword>
<reference evidence="7 8" key="1">
    <citation type="submission" date="2018-10" db="EMBL/GenBank/DDBJ databases">
        <title>Genomic Encyclopedia of Type Strains, Phase IV (KMG-IV): sequencing the most valuable type-strain genomes for metagenomic binning, comparative biology and taxonomic classification.</title>
        <authorList>
            <person name="Goeker M."/>
        </authorList>
    </citation>
    <scope>NUCLEOTIDE SEQUENCE [LARGE SCALE GENOMIC DNA]</scope>
    <source>
        <strain evidence="7 8">DSM 3303</strain>
    </source>
</reference>
<protein>
    <submittedName>
        <fullName evidence="7">Protein SCO1/2</fullName>
    </submittedName>
</protein>
<feature type="signal peptide" evidence="5">
    <location>
        <begin position="1"/>
        <end position="18"/>
    </location>
</feature>
<evidence type="ECO:0000256" key="5">
    <source>
        <dbReference type="SAM" id="SignalP"/>
    </source>
</evidence>
<dbReference type="InterPro" id="IPR003782">
    <property type="entry name" value="SCO1/SenC"/>
</dbReference>
<evidence type="ECO:0000256" key="1">
    <source>
        <dbReference type="ARBA" id="ARBA00010996"/>
    </source>
</evidence>
<dbReference type="InterPro" id="IPR013766">
    <property type="entry name" value="Thioredoxin_domain"/>
</dbReference>
<feature type="binding site" evidence="3">
    <location>
        <position position="72"/>
    </location>
    <ligand>
        <name>Cu cation</name>
        <dbReference type="ChEBI" id="CHEBI:23378"/>
    </ligand>
</feature>
<evidence type="ECO:0000313" key="8">
    <source>
        <dbReference type="Proteomes" id="UP000279384"/>
    </source>
</evidence>
<feature type="disulfide bond" description="Redox-active" evidence="4">
    <location>
        <begin position="72"/>
        <end position="76"/>
    </location>
</feature>
<feature type="binding site" evidence="3">
    <location>
        <position position="76"/>
    </location>
    <ligand>
        <name>Cu cation</name>
        <dbReference type="ChEBI" id="CHEBI:23378"/>
    </ligand>
</feature>
<feature type="binding site" evidence="3">
    <location>
        <position position="160"/>
    </location>
    <ligand>
        <name>Cu cation</name>
        <dbReference type="ChEBI" id="CHEBI:23378"/>
    </ligand>
</feature>
<dbReference type="Pfam" id="PF02630">
    <property type="entry name" value="SCO1-SenC"/>
    <property type="match status" value="1"/>
</dbReference>
<dbReference type="GO" id="GO:0046872">
    <property type="term" value="F:metal ion binding"/>
    <property type="evidence" value="ECO:0007669"/>
    <property type="project" value="UniProtKB-KW"/>
</dbReference>
<comment type="similarity">
    <text evidence="1">Belongs to the SCO1/2 family.</text>
</comment>
<evidence type="ECO:0000256" key="3">
    <source>
        <dbReference type="PIRSR" id="PIRSR603782-1"/>
    </source>
</evidence>
<gene>
    <name evidence="7" type="ORF">C8E02_3246</name>
</gene>
<dbReference type="PROSITE" id="PS51352">
    <property type="entry name" value="THIOREDOXIN_2"/>
    <property type="match status" value="1"/>
</dbReference>
<dbReference type="EMBL" id="RBID01000019">
    <property type="protein sequence ID" value="RKQ53311.1"/>
    <property type="molecule type" value="Genomic_DNA"/>
</dbReference>
<keyword evidence="5" id="KW-0732">Signal</keyword>
<organism evidence="7 8">
    <name type="scientific">Vogesella indigofera</name>
    <name type="common">Pseudomonas indigofera</name>
    <dbReference type="NCBI Taxonomy" id="45465"/>
    <lineage>
        <taxon>Bacteria</taxon>
        <taxon>Pseudomonadati</taxon>
        <taxon>Pseudomonadota</taxon>
        <taxon>Betaproteobacteria</taxon>
        <taxon>Neisseriales</taxon>
        <taxon>Chromobacteriaceae</taxon>
        <taxon>Vogesella</taxon>
    </lineage>
</organism>
<keyword evidence="3" id="KW-0479">Metal-binding</keyword>
<dbReference type="Gene3D" id="3.40.30.10">
    <property type="entry name" value="Glutaredoxin"/>
    <property type="match status" value="1"/>
</dbReference>
<dbReference type="SUPFAM" id="SSF52833">
    <property type="entry name" value="Thioredoxin-like"/>
    <property type="match status" value="1"/>
</dbReference>
<keyword evidence="2 3" id="KW-0186">Copper</keyword>
<evidence type="ECO:0000313" key="7">
    <source>
        <dbReference type="EMBL" id="RKQ53311.1"/>
    </source>
</evidence>
<dbReference type="RefSeq" id="WP_120812424.1">
    <property type="nucleotide sequence ID" value="NZ_RBID01000019.1"/>
</dbReference>